<feature type="domain" description="Metallo-beta-lactamase" evidence="6">
    <location>
        <begin position="17"/>
        <end position="227"/>
    </location>
</feature>
<dbReference type="InterPro" id="IPR001279">
    <property type="entry name" value="Metallo-B-lactamas"/>
</dbReference>
<dbReference type="SMART" id="SM00849">
    <property type="entry name" value="Lactamase_B"/>
    <property type="match status" value="1"/>
</dbReference>
<dbReference type="InterPro" id="IPR036866">
    <property type="entry name" value="RibonucZ/Hydroxyglut_hydro"/>
</dbReference>
<sequence>MTSIVKLHCLSGAGDESPPCYVLQIDEFKFLLDCGWDEKFDMEFIKELKRHVNSIDAVLLSHSDPLHLGALPYAVGQLGLNCPIYATLPVYKMGQMFMYDLYQAHRNVSDFDLFTLDDVDAAFDRITQLKYNQSVDMKGKGHGLRITPIPAGHCLGGSVWRIVAPGEEDIVYAPDFNHKKERHLNGCEIEKIMRPSLLLLGAANADYVQQRRRLRDEKLMTTILGTLRGGGCVLVCTDTAGRVLELAHMLDQLWRNKDSGLVAYSLLLLSNVSYNVLEFAKSQIEWMSDKLTRAFEGARSNPFALRHLQLCHSVAEVARTPGPKVVLASFPDLEAGFARDLFLQWAPQPLNSIVLTAKTSPGTLARDLIEKGGDRIIELTVKRRVRLEGAELEDFLQQQRTKLNNTVKEEAGGVTSDSESEGELEMWVVTGRHDIPVRRDARPSGCFKSNKRHHAMYPCHEERARADDYGEIIRPEDYRLAEVVDAEGEIRDVPPAPPPKQEPDEEMLEIPSKCVSSVREVAVRASVQYIELEGRCDGESLLRLVAHAKPRALVALRAREHAAHTLRKHCESEGIEKVFTPNKGDIIDATTESHIYQVKLTDALMSGLVWRVAGDAELAWLSAAVAARGRPRDADAVGGEAVTSPAAMSDVAEAVACLPHWCSAAGDVTPCIGGRDVTPCIGGRDVTGRDKRRLLPQRRARTTSCCLSSRRVGGRRGRGAGGWSGHAASFVNSVRLSELRAALARHGLPAEFSGGALECCNGTVAIRRLENGRVALEGVLSEEYYKVRELLYDQFAIV</sequence>
<comment type="subcellular location">
    <subcellularLocation>
        <location evidence="1 5">Nucleus</location>
    </subcellularLocation>
</comment>
<evidence type="ECO:0000256" key="5">
    <source>
        <dbReference type="RuleBase" id="RU365006"/>
    </source>
</evidence>
<feature type="non-terminal residue" evidence="8">
    <location>
        <position position="1"/>
    </location>
</feature>
<evidence type="ECO:0000313" key="9">
    <source>
        <dbReference type="Proteomes" id="UP000837857"/>
    </source>
</evidence>
<comment type="similarity">
    <text evidence="2 5">Belongs to the metallo-beta-lactamase superfamily. RNA-metabolizing metallo-beta-lactamase-like family. CPSF2/YSH1 subfamily.</text>
</comment>
<dbReference type="InterPro" id="IPR035639">
    <property type="entry name" value="CPSF2_MBL"/>
</dbReference>
<keyword evidence="9" id="KW-1185">Reference proteome</keyword>
<accession>A0ABN8I1D7</accession>
<evidence type="ECO:0000313" key="8">
    <source>
        <dbReference type="EMBL" id="CAH2046014.1"/>
    </source>
</evidence>
<gene>
    <name evidence="8" type="ORF">IPOD504_LOCUS5332</name>
</gene>
<dbReference type="SUPFAM" id="SSF56281">
    <property type="entry name" value="Metallo-hydrolase/oxidoreductase"/>
    <property type="match status" value="1"/>
</dbReference>
<evidence type="ECO:0000256" key="3">
    <source>
        <dbReference type="ARBA" id="ARBA00022664"/>
    </source>
</evidence>
<dbReference type="Gene3D" id="3.60.15.10">
    <property type="entry name" value="Ribonuclease Z/Hydroxyacylglutathione hydrolase-like"/>
    <property type="match status" value="1"/>
</dbReference>
<dbReference type="Pfam" id="PF07521">
    <property type="entry name" value="RMMBL"/>
    <property type="match status" value="1"/>
</dbReference>
<dbReference type="Pfam" id="PF16661">
    <property type="entry name" value="Lactamase_B_6"/>
    <property type="match status" value="1"/>
</dbReference>
<reference evidence="8" key="1">
    <citation type="submission" date="2022-03" db="EMBL/GenBank/DDBJ databases">
        <authorList>
            <person name="Martin H S."/>
        </authorList>
    </citation>
    <scope>NUCLEOTIDE SEQUENCE</scope>
</reference>
<dbReference type="EMBL" id="OW152828">
    <property type="protein sequence ID" value="CAH2046014.1"/>
    <property type="molecule type" value="Genomic_DNA"/>
</dbReference>
<dbReference type="InterPro" id="IPR011108">
    <property type="entry name" value="RMMBL"/>
</dbReference>
<organism evidence="8 9">
    <name type="scientific">Iphiclides podalirius</name>
    <name type="common">scarce swallowtail</name>
    <dbReference type="NCBI Taxonomy" id="110791"/>
    <lineage>
        <taxon>Eukaryota</taxon>
        <taxon>Metazoa</taxon>
        <taxon>Ecdysozoa</taxon>
        <taxon>Arthropoda</taxon>
        <taxon>Hexapoda</taxon>
        <taxon>Insecta</taxon>
        <taxon>Pterygota</taxon>
        <taxon>Neoptera</taxon>
        <taxon>Endopterygota</taxon>
        <taxon>Lepidoptera</taxon>
        <taxon>Glossata</taxon>
        <taxon>Ditrysia</taxon>
        <taxon>Papilionoidea</taxon>
        <taxon>Papilionidae</taxon>
        <taxon>Papilioninae</taxon>
        <taxon>Iphiclides</taxon>
    </lineage>
</organism>
<name>A0ABN8I1D7_9NEOP</name>
<dbReference type="Proteomes" id="UP000837857">
    <property type="component" value="Chromosome 16"/>
</dbReference>
<proteinExistence type="inferred from homology"/>
<dbReference type="PANTHER" id="PTHR45922">
    <property type="entry name" value="CLEAVAGE AND POLYADENYLATION SPECIFICITY FACTOR SUBUNIT 2"/>
    <property type="match status" value="1"/>
</dbReference>
<evidence type="ECO:0000259" key="6">
    <source>
        <dbReference type="SMART" id="SM00849"/>
    </source>
</evidence>
<dbReference type="PANTHER" id="PTHR45922:SF1">
    <property type="entry name" value="CLEAVAGE AND POLYADENYLATION SPECIFICITY FACTOR SUBUNIT 2"/>
    <property type="match status" value="1"/>
</dbReference>
<dbReference type="CDD" id="cd16293">
    <property type="entry name" value="CPSF2-like_MBL-fold"/>
    <property type="match status" value="1"/>
</dbReference>
<keyword evidence="3 5" id="KW-0507">mRNA processing</keyword>
<dbReference type="InterPro" id="IPR025069">
    <property type="entry name" value="Cpsf2_C"/>
</dbReference>
<keyword evidence="4 5" id="KW-0539">Nucleus</keyword>
<evidence type="ECO:0000256" key="1">
    <source>
        <dbReference type="ARBA" id="ARBA00004123"/>
    </source>
</evidence>
<dbReference type="Pfam" id="PF10996">
    <property type="entry name" value="Beta-Casp"/>
    <property type="match status" value="1"/>
</dbReference>
<dbReference type="InterPro" id="IPR022712">
    <property type="entry name" value="Beta_Casp"/>
</dbReference>
<evidence type="ECO:0000256" key="2">
    <source>
        <dbReference type="ARBA" id="ARBA00010624"/>
    </source>
</evidence>
<dbReference type="Pfam" id="PF13299">
    <property type="entry name" value="CPSF100_C"/>
    <property type="match status" value="1"/>
</dbReference>
<evidence type="ECO:0000256" key="4">
    <source>
        <dbReference type="ARBA" id="ARBA00023242"/>
    </source>
</evidence>
<dbReference type="SMART" id="SM01027">
    <property type="entry name" value="Beta-Casp"/>
    <property type="match status" value="1"/>
</dbReference>
<evidence type="ECO:0000259" key="7">
    <source>
        <dbReference type="SMART" id="SM01027"/>
    </source>
</evidence>
<feature type="domain" description="Beta-Casp" evidence="7">
    <location>
        <begin position="243"/>
        <end position="368"/>
    </location>
</feature>
<keyword evidence="5" id="KW-0694">RNA-binding</keyword>
<dbReference type="InterPro" id="IPR027075">
    <property type="entry name" value="CPSF2"/>
</dbReference>
<protein>
    <recommendedName>
        <fullName evidence="5">Cleavage and polyadenylation specificity factor subunit 2</fullName>
    </recommendedName>
    <alternativeName>
        <fullName evidence="5">Cleavage and polyadenylation specificity factor 100 kDa subunit</fullName>
    </alternativeName>
</protein>